<sequence length="438" mass="48168">MNNRKMISTLLAGLLLTGGLAACGVKEEEQAASAPAPAAKDAPAGAGQTPVKLRILWWGSQARHDVTLKALDLYTKKHPNVTFEPEYQGFEGYLDKLSTQAAAKNAPDVFQMDAAWFNDWASSNRLADLSSVNVKDVDKALLDTGTYKDKVYAVPLGNNALGIVYNKVVFDKLGVQPPKTWDELFQLAKDIKPKLAKDQYLIKDLTRFSNMYTSYQLSKGKGYPLTKDGKFNFDKDTWIDFMTKMQELRKGGFVAPADVTMSDKNWDAKMDLLGQEKVLIKEAHAAEFGGFDSLKPGSFALAALPKGAEAGGWLKASMYWSVNPDSKAKEEAMKFVDWFINDKEAADILGTSRGVPVSKSIVEYMQPKFNAIDKAGISLIEQVAAGGGKAFDPGPGLKGGWAKFALDKEYDNITQQVMFDKMTPQQGWEEVVKLSKDL</sequence>
<feature type="signal peptide" evidence="1">
    <location>
        <begin position="1"/>
        <end position="21"/>
    </location>
</feature>
<feature type="chain" id="PRO_5047341430" evidence="1">
    <location>
        <begin position="22"/>
        <end position="438"/>
    </location>
</feature>
<keyword evidence="1" id="KW-0732">Signal</keyword>
<dbReference type="RefSeq" id="WP_377469366.1">
    <property type="nucleotide sequence ID" value="NZ_JBHLWN010000027.1"/>
</dbReference>
<dbReference type="Gene3D" id="3.40.190.10">
    <property type="entry name" value="Periplasmic binding protein-like II"/>
    <property type="match status" value="2"/>
</dbReference>
<accession>A0ABV6DHZ6</accession>
<dbReference type="PANTHER" id="PTHR43649:SF11">
    <property type="entry name" value="ABC TRANSPORTER SUBSTRATE-BINDING PROTEIN YESO-RELATED"/>
    <property type="match status" value="1"/>
</dbReference>
<dbReference type="PROSITE" id="PS51257">
    <property type="entry name" value="PROKAR_LIPOPROTEIN"/>
    <property type="match status" value="1"/>
</dbReference>
<reference evidence="2 3" key="1">
    <citation type="submission" date="2024-09" db="EMBL/GenBank/DDBJ databases">
        <authorList>
            <person name="Sun Q."/>
            <person name="Mori K."/>
        </authorList>
    </citation>
    <scope>NUCLEOTIDE SEQUENCE [LARGE SCALE GENOMIC DNA]</scope>
    <source>
        <strain evidence="2 3">CCM 7759</strain>
    </source>
</reference>
<dbReference type="Proteomes" id="UP001589776">
    <property type="component" value="Unassembled WGS sequence"/>
</dbReference>
<dbReference type="InterPro" id="IPR050490">
    <property type="entry name" value="Bact_solute-bd_prot1"/>
</dbReference>
<dbReference type="SUPFAM" id="SSF53850">
    <property type="entry name" value="Periplasmic binding protein-like II"/>
    <property type="match status" value="1"/>
</dbReference>
<evidence type="ECO:0000256" key="1">
    <source>
        <dbReference type="SAM" id="SignalP"/>
    </source>
</evidence>
<name>A0ABV6DHZ6_9BACL</name>
<protein>
    <submittedName>
        <fullName evidence="2">ABC transporter substrate-binding protein</fullName>
    </submittedName>
</protein>
<gene>
    <name evidence="2" type="ORF">ACFFK0_07190</name>
</gene>
<proteinExistence type="predicted"/>
<organism evidence="2 3">
    <name type="scientific">Paenibacillus chartarius</name>
    <dbReference type="NCBI Taxonomy" id="747481"/>
    <lineage>
        <taxon>Bacteria</taxon>
        <taxon>Bacillati</taxon>
        <taxon>Bacillota</taxon>
        <taxon>Bacilli</taxon>
        <taxon>Bacillales</taxon>
        <taxon>Paenibacillaceae</taxon>
        <taxon>Paenibacillus</taxon>
    </lineage>
</organism>
<evidence type="ECO:0000313" key="2">
    <source>
        <dbReference type="EMBL" id="MFC0212244.1"/>
    </source>
</evidence>
<dbReference type="PANTHER" id="PTHR43649">
    <property type="entry name" value="ARABINOSE-BINDING PROTEIN-RELATED"/>
    <property type="match status" value="1"/>
</dbReference>
<dbReference type="Pfam" id="PF01547">
    <property type="entry name" value="SBP_bac_1"/>
    <property type="match status" value="1"/>
</dbReference>
<dbReference type="EMBL" id="JBHLWN010000027">
    <property type="protein sequence ID" value="MFC0212244.1"/>
    <property type="molecule type" value="Genomic_DNA"/>
</dbReference>
<keyword evidence="3" id="KW-1185">Reference proteome</keyword>
<evidence type="ECO:0000313" key="3">
    <source>
        <dbReference type="Proteomes" id="UP001589776"/>
    </source>
</evidence>
<dbReference type="InterPro" id="IPR006059">
    <property type="entry name" value="SBP"/>
</dbReference>
<comment type="caution">
    <text evidence="2">The sequence shown here is derived from an EMBL/GenBank/DDBJ whole genome shotgun (WGS) entry which is preliminary data.</text>
</comment>